<dbReference type="EMBL" id="JABSTU010000009">
    <property type="protein sequence ID" value="KAH8021416.1"/>
    <property type="molecule type" value="Genomic_DNA"/>
</dbReference>
<gene>
    <name evidence="2" type="ORF">HPB51_015596</name>
</gene>
<sequence length="164" mass="18645">MQNNQASNIDVRFPVDVLAYVWQQVRGIVIKNCFKKTSFQQNDGSADNSADEELCVPDETSDPSVWPQVREAFGADSFSDFVRFDNGVIDNKELTDEVVRVMIEACSEMSSDNSEQEDKSPAVKLTSPQVIDRIDELKAYFQLQQDHCSVEVLQLSEMWRKVIT</sequence>
<protein>
    <submittedName>
        <fullName evidence="2">Uncharacterized protein</fullName>
    </submittedName>
</protein>
<organism evidence="2 3">
    <name type="scientific">Rhipicephalus microplus</name>
    <name type="common">Cattle tick</name>
    <name type="synonym">Boophilus microplus</name>
    <dbReference type="NCBI Taxonomy" id="6941"/>
    <lineage>
        <taxon>Eukaryota</taxon>
        <taxon>Metazoa</taxon>
        <taxon>Ecdysozoa</taxon>
        <taxon>Arthropoda</taxon>
        <taxon>Chelicerata</taxon>
        <taxon>Arachnida</taxon>
        <taxon>Acari</taxon>
        <taxon>Parasitiformes</taxon>
        <taxon>Ixodida</taxon>
        <taxon>Ixodoidea</taxon>
        <taxon>Ixodidae</taxon>
        <taxon>Rhipicephalinae</taxon>
        <taxon>Rhipicephalus</taxon>
        <taxon>Boophilus</taxon>
    </lineage>
</organism>
<feature type="compositionally biased region" description="Polar residues" evidence="1">
    <location>
        <begin position="39"/>
        <end position="48"/>
    </location>
</feature>
<dbReference type="AlphaFoldDB" id="A0A9J6DHJ5"/>
<evidence type="ECO:0000313" key="2">
    <source>
        <dbReference type="EMBL" id="KAH8021416.1"/>
    </source>
</evidence>
<reference evidence="2" key="2">
    <citation type="submission" date="2021-09" db="EMBL/GenBank/DDBJ databases">
        <authorList>
            <person name="Jia N."/>
            <person name="Wang J."/>
            <person name="Shi W."/>
            <person name="Du L."/>
            <person name="Sun Y."/>
            <person name="Zhan W."/>
            <person name="Jiang J."/>
            <person name="Wang Q."/>
            <person name="Zhang B."/>
            <person name="Ji P."/>
            <person name="Sakyi L.B."/>
            <person name="Cui X."/>
            <person name="Yuan T."/>
            <person name="Jiang B."/>
            <person name="Yang W."/>
            <person name="Lam T.T.-Y."/>
            <person name="Chang Q."/>
            <person name="Ding S."/>
            <person name="Wang X."/>
            <person name="Zhu J."/>
            <person name="Ruan X."/>
            <person name="Zhao L."/>
            <person name="Wei J."/>
            <person name="Que T."/>
            <person name="Du C."/>
            <person name="Cheng J."/>
            <person name="Dai P."/>
            <person name="Han X."/>
            <person name="Huang E."/>
            <person name="Gao Y."/>
            <person name="Liu J."/>
            <person name="Shao H."/>
            <person name="Ye R."/>
            <person name="Li L."/>
            <person name="Wei W."/>
            <person name="Wang X."/>
            <person name="Wang C."/>
            <person name="Huo Q."/>
            <person name="Li W."/>
            <person name="Guo W."/>
            <person name="Chen H."/>
            <person name="Chen S."/>
            <person name="Zhou L."/>
            <person name="Zhou L."/>
            <person name="Ni X."/>
            <person name="Tian J."/>
            <person name="Zhou Y."/>
            <person name="Sheng Y."/>
            <person name="Liu T."/>
            <person name="Pan Y."/>
            <person name="Xia L."/>
            <person name="Li J."/>
            <person name="Zhao F."/>
            <person name="Cao W."/>
        </authorList>
    </citation>
    <scope>NUCLEOTIDE SEQUENCE</scope>
    <source>
        <strain evidence="2">Rmic-2018</strain>
        <tissue evidence="2">Larvae</tissue>
    </source>
</reference>
<name>A0A9J6DHJ5_RHIMP</name>
<dbReference type="Proteomes" id="UP000821866">
    <property type="component" value="Chromosome 7"/>
</dbReference>
<keyword evidence="3" id="KW-1185">Reference proteome</keyword>
<feature type="region of interest" description="Disordered" evidence="1">
    <location>
        <begin position="39"/>
        <end position="62"/>
    </location>
</feature>
<accession>A0A9J6DHJ5</accession>
<feature type="compositionally biased region" description="Acidic residues" evidence="1">
    <location>
        <begin position="49"/>
        <end position="61"/>
    </location>
</feature>
<reference evidence="2" key="1">
    <citation type="journal article" date="2020" name="Cell">
        <title>Large-Scale Comparative Analyses of Tick Genomes Elucidate Their Genetic Diversity and Vector Capacities.</title>
        <authorList>
            <consortium name="Tick Genome and Microbiome Consortium (TIGMIC)"/>
            <person name="Jia N."/>
            <person name="Wang J."/>
            <person name="Shi W."/>
            <person name="Du L."/>
            <person name="Sun Y."/>
            <person name="Zhan W."/>
            <person name="Jiang J.F."/>
            <person name="Wang Q."/>
            <person name="Zhang B."/>
            <person name="Ji P."/>
            <person name="Bell-Sakyi L."/>
            <person name="Cui X.M."/>
            <person name="Yuan T.T."/>
            <person name="Jiang B.G."/>
            <person name="Yang W.F."/>
            <person name="Lam T.T."/>
            <person name="Chang Q.C."/>
            <person name="Ding S.J."/>
            <person name="Wang X.J."/>
            <person name="Zhu J.G."/>
            <person name="Ruan X.D."/>
            <person name="Zhao L."/>
            <person name="Wei J.T."/>
            <person name="Ye R.Z."/>
            <person name="Que T.C."/>
            <person name="Du C.H."/>
            <person name="Zhou Y.H."/>
            <person name="Cheng J.X."/>
            <person name="Dai P.F."/>
            <person name="Guo W.B."/>
            <person name="Han X.H."/>
            <person name="Huang E.J."/>
            <person name="Li L.F."/>
            <person name="Wei W."/>
            <person name="Gao Y.C."/>
            <person name="Liu J.Z."/>
            <person name="Shao H.Z."/>
            <person name="Wang X."/>
            <person name="Wang C.C."/>
            <person name="Yang T.C."/>
            <person name="Huo Q.B."/>
            <person name="Li W."/>
            <person name="Chen H.Y."/>
            <person name="Chen S.E."/>
            <person name="Zhou L.G."/>
            <person name="Ni X.B."/>
            <person name="Tian J.H."/>
            <person name="Sheng Y."/>
            <person name="Liu T."/>
            <person name="Pan Y.S."/>
            <person name="Xia L.Y."/>
            <person name="Li J."/>
            <person name="Zhao F."/>
            <person name="Cao W.C."/>
        </authorList>
    </citation>
    <scope>NUCLEOTIDE SEQUENCE</scope>
    <source>
        <strain evidence="2">Rmic-2018</strain>
    </source>
</reference>
<evidence type="ECO:0000313" key="3">
    <source>
        <dbReference type="Proteomes" id="UP000821866"/>
    </source>
</evidence>
<proteinExistence type="predicted"/>
<evidence type="ECO:0000256" key="1">
    <source>
        <dbReference type="SAM" id="MobiDB-lite"/>
    </source>
</evidence>
<comment type="caution">
    <text evidence="2">The sequence shown here is derived from an EMBL/GenBank/DDBJ whole genome shotgun (WGS) entry which is preliminary data.</text>
</comment>